<dbReference type="InterPro" id="IPR011839">
    <property type="entry name" value="Pullul_strch"/>
</dbReference>
<dbReference type="Gene3D" id="2.60.40.1180">
    <property type="entry name" value="Golgi alpha-mannosidase II"/>
    <property type="match status" value="1"/>
</dbReference>
<feature type="region of interest" description="Disordered" evidence="2">
    <location>
        <begin position="1"/>
        <end position="121"/>
    </location>
</feature>
<evidence type="ECO:0000259" key="4">
    <source>
        <dbReference type="Pfam" id="PF17967"/>
    </source>
</evidence>
<dbReference type="InterPro" id="IPR040671">
    <property type="entry name" value="Pullulanase_N2"/>
</dbReference>
<dbReference type="CDD" id="cd11341">
    <property type="entry name" value="AmyAc_Pullulanase_LD-like"/>
    <property type="match status" value="1"/>
</dbReference>
<dbReference type="Gene3D" id="3.20.20.80">
    <property type="entry name" value="Glycosidases"/>
    <property type="match status" value="1"/>
</dbReference>
<dbReference type="eggNOG" id="COG1523">
    <property type="taxonomic scope" value="Bacteria"/>
</dbReference>
<dbReference type="PANTHER" id="PTHR43002">
    <property type="entry name" value="GLYCOGEN DEBRANCHING ENZYME"/>
    <property type="match status" value="1"/>
</dbReference>
<proteinExistence type="inferred from homology"/>
<evidence type="ECO:0000313" key="5">
    <source>
        <dbReference type="EMBL" id="EGE38480.1"/>
    </source>
</evidence>
<dbReference type="InterPro" id="IPR013783">
    <property type="entry name" value="Ig-like_fold"/>
</dbReference>
<dbReference type="SUPFAM" id="SSF81296">
    <property type="entry name" value="E set domains"/>
    <property type="match status" value="2"/>
</dbReference>
<accession>F2UWZ6</accession>
<organism evidence="5 6">
    <name type="scientific">Actinomyces viscosus C505</name>
    <dbReference type="NCBI Taxonomy" id="562973"/>
    <lineage>
        <taxon>Bacteria</taxon>
        <taxon>Bacillati</taxon>
        <taxon>Actinomycetota</taxon>
        <taxon>Actinomycetes</taxon>
        <taxon>Actinomycetales</taxon>
        <taxon>Actinomycetaceae</taxon>
        <taxon>Actinomyces</taxon>
    </lineage>
</organism>
<reference evidence="5 6" key="2">
    <citation type="submission" date="2011-10" db="EMBL/GenBank/DDBJ databases">
        <title>The Genome Sequence of Actinomyces viscosus C505.</title>
        <authorList>
            <consortium name="The Broad Institute Genome Sequencing Platform"/>
            <consortium name="The Broad Institute Genome Sequencing Center for Infectious Disease"/>
            <person name="Earl A."/>
            <person name="Ward D."/>
            <person name="Feldgarden M."/>
            <person name="Gevers D."/>
            <person name="Sibley C.D."/>
            <person name="Field T.R."/>
            <person name="Grinwis M."/>
            <person name="Eshaghurshan C.S."/>
            <person name="Surette M.G."/>
            <person name="Young S.K."/>
            <person name="Zeng Q."/>
            <person name="Gargeya S."/>
            <person name="Fitzgerald M."/>
            <person name="Haas B."/>
            <person name="Abouelleil A."/>
            <person name="Alvarado L."/>
            <person name="Arachchi H.M."/>
            <person name="Berlin A."/>
            <person name="Brown A."/>
            <person name="Chapman S.B."/>
            <person name="Chen Z."/>
            <person name="Dunbar C."/>
            <person name="Freedman E."/>
            <person name="Gearin G."/>
            <person name="Goldberg J."/>
            <person name="Griggs A."/>
            <person name="Gujja S."/>
            <person name="Heiman D."/>
            <person name="Howarth C."/>
            <person name="Larson L."/>
            <person name="Lui A."/>
            <person name="MacDonald P.J.P."/>
            <person name="Montmayeur A."/>
            <person name="Murphy C."/>
            <person name="Neiman D."/>
            <person name="Pearson M."/>
            <person name="Priest M."/>
            <person name="Roberts A."/>
            <person name="Saif S."/>
            <person name="Shea T."/>
            <person name="Shenoy N."/>
            <person name="Sisk P."/>
            <person name="Stolte C."/>
            <person name="Sykes S."/>
            <person name="Wortman J."/>
            <person name="Nusbaum C."/>
            <person name="Birren B."/>
        </authorList>
    </citation>
    <scope>NUCLEOTIDE SEQUENCE [LARGE SCALE GENOMIC DNA]</scope>
    <source>
        <strain evidence="5 6">C505</strain>
    </source>
</reference>
<feature type="domain" description="Pullulanase N2" evidence="4">
    <location>
        <begin position="146"/>
        <end position="300"/>
    </location>
</feature>
<reference evidence="6" key="1">
    <citation type="submission" date="2010-02" db="EMBL/GenBank/DDBJ databases">
        <title>The Genome Sequence of Prevotella oris strain C735.</title>
        <authorList>
            <consortium name="The Broad Institute Genome Sequencing Platform"/>
            <person name="Ward D."/>
            <person name="Feldgarden M."/>
            <person name="Earl A."/>
            <person name="Young S.K."/>
            <person name="Zeng Q."/>
            <person name="Koehrsen M."/>
            <person name="Alvarado L."/>
            <person name="Berlin A."/>
            <person name="Bochicchio J."/>
            <person name="Borenstein D."/>
            <person name="Chapman S.B."/>
            <person name="Chen Z."/>
            <person name="Engels R."/>
            <person name="Freedman E."/>
            <person name="Gellesch M."/>
            <person name="Goldberg J."/>
            <person name="Griggs A."/>
            <person name="Gujja S."/>
            <person name="Heilman E."/>
            <person name="Heiman D."/>
            <person name="Hepburn T."/>
            <person name="Howarth C."/>
            <person name="Jen D."/>
            <person name="Larson L."/>
            <person name="Mehta T."/>
            <person name="Park D."/>
            <person name="Pearson M."/>
            <person name="Roberts A."/>
            <person name="Saif S."/>
            <person name="Shea T."/>
            <person name="Shenoy N."/>
            <person name="Sisk P."/>
            <person name="Stolte C."/>
            <person name="Sykes S."/>
            <person name="Thomson T."/>
            <person name="Walk T."/>
            <person name="White J."/>
            <person name="Yandava C."/>
            <person name="Sibley C.D."/>
            <person name="Field T.R."/>
            <person name="Grinwis M."/>
            <person name="Eshaghurshan C.S."/>
            <person name="Surette M.G."/>
            <person name="Haas B."/>
            <person name="Nusbaum C."/>
            <person name="Birren B."/>
        </authorList>
    </citation>
    <scope>NUCLEOTIDE SEQUENCE [LARGE SCALE GENOMIC DNA]</scope>
    <source>
        <strain evidence="6">C505</strain>
    </source>
</reference>
<sequence>MGDIPLRPGTSCACGDRIPVPKRANRTRPQRNVTGRAKRPRTRRMPPAGVGRTRRWDTGGPSTAGRAGEFPHRADMAPPPGGDYEVRGPTADPRTRGRPRHDRQDRRRPTTAPPLGRTHPMTFTYTLTCTLDTTTALPPVAGSEEQRAYWVTPTILAWPLSLLPRGMDREVVVTNAGHPLPGSGLALRLITAPDGGAAAIHGRILGADGMPAPTVTPLRIVGNLPDEVLAAHPHLEGYIALSATDAAGTPLLDDDAVATALTGQVAIAQYVGAPDPTEDADVSGARLDAFTGVQTAILLDHLYAEAATRAELGVTFSDGLPSFALWAPTAQAVTLLTWETGDRLGSVPEVPGPPRRTPAVRKGDGRWVVTNRPDSPADAASSAPGGEPAAPITAGCQYLWEVRVYVPSTRRVETNVVTDPYSTALTTDSTRSVAVDLADPHLAPEQWATTRAPAVRNDSARSIYELHLRDFSAADGTVPPELRGTYRAFTVAGSAGVRHLAELARAGMNTIHLLPTFDIATIPEHRGSQRHPNIPDGAHPASADQQAAIAEVADHDAYNWGYDPLHWGAPEGSYATEGHQDGGARVVEFREMVGALHDLGLQVVLDQVYNHTAACGQDPRSVLDRVVPGYYHRLDAVGRVTSSTCCANTATENALCARLMVDSVVRWARWYRVDGFRFDLMGHHPRAVMERVRAALDELTLEADGVDGRSIYLYGEGWNFGEVAGNALFVQATQGQLDGTGIGAFNDRLRDAVHGGGAFDPDHRVFQGFGTGLLTQPSGLDHRGWNEQSADLAHRTDLVRLGLAGNLKDYVMTISDGSVRRGIDLIHNGAPAAFASHPQENVNYVDAHDNETLYDLLAYKLPQGMPVAERVRMNTVCLATVALAQSPAFWSAGTELLRSKSLDRDSYNSGDWFNAIDFTGQSNGFGRGLPPASRNEGSWAIQGPLLQDDWLRPSPEEIAAARSQALDLLRLRASTPLFSLGSARLIQDKLSFPGAGFGAPAGVIVMLIDDTRGGSDVDPELDAVLVVFNASGQTLTQPLPELAGRDFRLSPIQSEGADEVVRRTGFDRASGTISVPARTVAVLVQPQSR</sequence>
<feature type="domain" description="Alpha-1,6-glucosidases pullulanase-type C-terminal" evidence="3">
    <location>
        <begin position="921"/>
        <end position="1085"/>
    </location>
</feature>
<gene>
    <name evidence="5" type="ORF">HMPREF0059_01338</name>
</gene>
<comment type="similarity">
    <text evidence="1">Belongs to the glycosyl hydrolase 13 family.</text>
</comment>
<evidence type="ECO:0000256" key="2">
    <source>
        <dbReference type="SAM" id="MobiDB-lite"/>
    </source>
</evidence>
<dbReference type="SUPFAM" id="SSF51011">
    <property type="entry name" value="Glycosyl hydrolase domain"/>
    <property type="match status" value="1"/>
</dbReference>
<dbReference type="SUPFAM" id="SSF51445">
    <property type="entry name" value="(Trans)glycosidases"/>
    <property type="match status" value="1"/>
</dbReference>
<evidence type="ECO:0000259" key="3">
    <source>
        <dbReference type="Pfam" id="PF11852"/>
    </source>
</evidence>
<evidence type="ECO:0000256" key="1">
    <source>
        <dbReference type="ARBA" id="ARBA00008061"/>
    </source>
</evidence>
<dbReference type="InterPro" id="IPR014756">
    <property type="entry name" value="Ig_E-set"/>
</dbReference>
<dbReference type="HOGENOM" id="CLU_004744_5_0_11"/>
<dbReference type="Gene3D" id="2.60.40.10">
    <property type="entry name" value="Immunoglobulins"/>
    <property type="match status" value="1"/>
</dbReference>
<dbReference type="Gene3D" id="2.60.40.1130">
    <property type="entry name" value="Rab geranylgeranyltransferase alpha-subunit, insert domain"/>
    <property type="match status" value="1"/>
</dbReference>
<dbReference type="InterPro" id="IPR024561">
    <property type="entry name" value="Pullul_strch_C"/>
</dbReference>
<dbReference type="InterPro" id="IPR017853">
    <property type="entry name" value="GH"/>
</dbReference>
<feature type="compositionally biased region" description="Low complexity" evidence="2">
    <location>
        <begin position="373"/>
        <end position="388"/>
    </location>
</feature>
<dbReference type="Pfam" id="PF11852">
    <property type="entry name" value="Pullul_strch_C"/>
    <property type="match status" value="1"/>
</dbReference>
<dbReference type="GO" id="GO:0005975">
    <property type="term" value="P:carbohydrate metabolic process"/>
    <property type="evidence" value="ECO:0007669"/>
    <property type="project" value="InterPro"/>
</dbReference>
<dbReference type="EMBL" id="ACRE02000073">
    <property type="protein sequence ID" value="EGE38480.1"/>
    <property type="molecule type" value="Genomic_DNA"/>
</dbReference>
<dbReference type="AlphaFoldDB" id="F2UWZ6"/>
<dbReference type="GO" id="GO:0051060">
    <property type="term" value="F:pullulanase activity"/>
    <property type="evidence" value="ECO:0007669"/>
    <property type="project" value="InterPro"/>
</dbReference>
<dbReference type="Proteomes" id="UP000004668">
    <property type="component" value="Unassembled WGS sequence"/>
</dbReference>
<name>F2UWZ6_ACTVI</name>
<dbReference type="NCBIfam" id="TIGR02103">
    <property type="entry name" value="pullul_strch"/>
    <property type="match status" value="1"/>
</dbReference>
<evidence type="ECO:0000313" key="6">
    <source>
        <dbReference type="Proteomes" id="UP000004668"/>
    </source>
</evidence>
<feature type="region of interest" description="Disordered" evidence="2">
    <location>
        <begin position="346"/>
        <end position="388"/>
    </location>
</feature>
<comment type="caution">
    <text evidence="5">The sequence shown here is derived from an EMBL/GenBank/DDBJ whole genome shotgun (WGS) entry which is preliminary data.</text>
</comment>
<protein>
    <submittedName>
        <fullName evidence="5">Alpha-1,6-glucosidase, pullulanase-type</fullName>
    </submittedName>
</protein>
<dbReference type="InterPro" id="IPR013780">
    <property type="entry name" value="Glyco_hydro_b"/>
</dbReference>
<dbReference type="Pfam" id="PF17967">
    <property type="entry name" value="Pullulanase_N2"/>
    <property type="match status" value="1"/>
</dbReference>
<dbReference type="CDD" id="cd02860">
    <property type="entry name" value="E_set_Pullulanase"/>
    <property type="match status" value="1"/>
</dbReference>